<evidence type="ECO:0000313" key="3">
    <source>
        <dbReference type="Proteomes" id="UP000319267"/>
    </source>
</evidence>
<evidence type="ECO:0000259" key="1">
    <source>
        <dbReference type="Pfam" id="PF17116"/>
    </source>
</evidence>
<protein>
    <recommendedName>
        <fullName evidence="1">Type 9 secretion system plug protein N-terminal domain-containing protein</fullName>
    </recommendedName>
</protein>
<feature type="domain" description="Type 9 secretion system plug protein N-terminal" evidence="1">
    <location>
        <begin position="50"/>
        <end position="170"/>
    </location>
</feature>
<evidence type="ECO:0000313" key="2">
    <source>
        <dbReference type="EMBL" id="SMO88923.1"/>
    </source>
</evidence>
<dbReference type="Pfam" id="PF17116">
    <property type="entry name" value="T9SS_plug_1st"/>
    <property type="match status" value="1"/>
</dbReference>
<dbReference type="Proteomes" id="UP000319267">
    <property type="component" value="Unassembled WGS sequence"/>
</dbReference>
<gene>
    <name evidence="2" type="ORF">SAMN06265220_105268</name>
</gene>
<proteinExistence type="predicted"/>
<name>A0A521EYI8_9FLAO</name>
<accession>A0A521EYI8</accession>
<sequence length="436" mass="50826">MASFSLYKIVIFTILQRFKMPKFLYTSFIFLFIFTLAKAQEKEIDPPYNIKTASFIQNGSNVAPIFELGSPFTFQFDDLFGNEANYYFEVIHCDYNWFPTDIPKTDYIFGMDNQRITDFSNSFNTLQVYTHYRLSFPNQFTQLLKLSGNYMLRILNEDREVVFSRKFILHENHCTVGVQVKRSRNLSNIDYKQNLDFAILSNDIVFQTPLQNVKVLLLQNGNFHTEIKNVVPQYTIGNQLVYKYDKETQFWGGNEFLYFENKDIRAASNNVAKVGSNNDIYNSFLYTNAARGNQIYTNYEDVNGNFVVKNINGSNNDIEADYAWVYFSLSAPAFRMNKDIYITGMFNNYSLSPEYKMDYNNDKGVFEKAIMIKQGFTNFQYTVADKKGAVDFENAIDGNFYQTENEYTILVYYKEATDRYQRVIGKGNANSINIVN</sequence>
<keyword evidence="3" id="KW-1185">Reference proteome</keyword>
<dbReference type="AlphaFoldDB" id="A0A521EYI8"/>
<organism evidence="2 3">
    <name type="scientific">Flavobacterium nitrogenifigens</name>
    <dbReference type="NCBI Taxonomy" id="1617283"/>
    <lineage>
        <taxon>Bacteria</taxon>
        <taxon>Pseudomonadati</taxon>
        <taxon>Bacteroidota</taxon>
        <taxon>Flavobacteriia</taxon>
        <taxon>Flavobacteriales</taxon>
        <taxon>Flavobacteriaceae</taxon>
        <taxon>Flavobacterium</taxon>
    </lineage>
</organism>
<dbReference type="InterPro" id="IPR031345">
    <property type="entry name" value="T9SS_Plug_N"/>
</dbReference>
<dbReference type="EMBL" id="FXTQ01000005">
    <property type="protein sequence ID" value="SMO88923.1"/>
    <property type="molecule type" value="Genomic_DNA"/>
</dbReference>
<reference evidence="2 3" key="1">
    <citation type="submission" date="2017-05" db="EMBL/GenBank/DDBJ databases">
        <authorList>
            <person name="Varghese N."/>
            <person name="Submissions S."/>
        </authorList>
    </citation>
    <scope>NUCLEOTIDE SEQUENCE [LARGE SCALE GENOMIC DNA]</scope>
    <source>
        <strain evidence="2 3">DSM 29982</strain>
    </source>
</reference>